<dbReference type="PANTHER" id="PTHR30580:SF0">
    <property type="entry name" value="PRIMOSOMAL PROTEIN N"/>
    <property type="match status" value="1"/>
</dbReference>
<dbReference type="HAMAP" id="MF_00983">
    <property type="entry name" value="PriA"/>
    <property type="match status" value="1"/>
</dbReference>
<dbReference type="GO" id="GO:0016887">
    <property type="term" value="F:ATP hydrolysis activity"/>
    <property type="evidence" value="ECO:0007669"/>
    <property type="project" value="RHEA"/>
</dbReference>
<keyword evidence="4 12" id="KW-0547">Nucleotide-binding</keyword>
<evidence type="ECO:0000256" key="10">
    <source>
        <dbReference type="ARBA" id="ARBA00023235"/>
    </source>
</evidence>
<keyword evidence="9 12" id="KW-0238">DNA-binding</keyword>
<dbReference type="NCBIfam" id="TIGR00595">
    <property type="entry name" value="priA"/>
    <property type="match status" value="1"/>
</dbReference>
<dbReference type="Gene3D" id="3.40.50.300">
    <property type="entry name" value="P-loop containing nucleotide triphosphate hydrolases"/>
    <property type="match status" value="2"/>
</dbReference>
<name>A0A650EMH7_9HELI</name>
<dbReference type="Pfam" id="PF00271">
    <property type="entry name" value="Helicase_C"/>
    <property type="match status" value="1"/>
</dbReference>
<protein>
    <recommendedName>
        <fullName evidence="12">Replication restart protein PriA</fullName>
    </recommendedName>
    <alternativeName>
        <fullName evidence="12">ATP-dependent DNA helicase PriA</fullName>
        <ecNumber evidence="12">5.6.2.4</ecNumber>
    </alternativeName>
    <alternativeName>
        <fullName evidence="12">DNA 3'-5' helicase PriA</fullName>
    </alternativeName>
</protein>
<feature type="binding site" evidence="12">
    <location>
        <position position="352"/>
    </location>
    <ligand>
        <name>Zn(2+)</name>
        <dbReference type="ChEBI" id="CHEBI:29105"/>
        <label>1</label>
    </ligand>
</feature>
<dbReference type="GO" id="GO:0043138">
    <property type="term" value="F:3'-5' DNA helicase activity"/>
    <property type="evidence" value="ECO:0007669"/>
    <property type="project" value="UniProtKB-EC"/>
</dbReference>
<dbReference type="GO" id="GO:0005524">
    <property type="term" value="F:ATP binding"/>
    <property type="evidence" value="ECO:0007669"/>
    <property type="project" value="UniProtKB-UniRule"/>
</dbReference>
<dbReference type="EC" id="5.6.2.4" evidence="12"/>
<evidence type="ECO:0000256" key="3">
    <source>
        <dbReference type="ARBA" id="ARBA00022723"/>
    </source>
</evidence>
<keyword evidence="2 12" id="KW-0235">DNA replication</keyword>
<evidence type="ECO:0000313" key="14">
    <source>
        <dbReference type="EMBL" id="QGT50084.1"/>
    </source>
</evidence>
<dbReference type="CDD" id="cd17929">
    <property type="entry name" value="DEXHc_priA"/>
    <property type="match status" value="1"/>
</dbReference>
<dbReference type="SMART" id="SM00487">
    <property type="entry name" value="DEXDc"/>
    <property type="match status" value="1"/>
</dbReference>
<keyword evidence="1 12" id="KW-0639">Primosome</keyword>
<feature type="binding site" evidence="12">
    <location>
        <position position="379"/>
    </location>
    <ligand>
        <name>Zn(2+)</name>
        <dbReference type="ChEBI" id="CHEBI:29105"/>
        <label>2</label>
    </ligand>
</feature>
<dbReference type="InterPro" id="IPR027417">
    <property type="entry name" value="P-loop_NTPase"/>
</dbReference>
<keyword evidence="10 12" id="KW-0413">Isomerase</keyword>
<evidence type="ECO:0000256" key="4">
    <source>
        <dbReference type="ARBA" id="ARBA00022741"/>
    </source>
</evidence>
<comment type="catalytic activity">
    <reaction evidence="11 12">
        <text>ATP + H2O = ADP + phosphate + H(+)</text>
        <dbReference type="Rhea" id="RHEA:13065"/>
        <dbReference type="ChEBI" id="CHEBI:15377"/>
        <dbReference type="ChEBI" id="CHEBI:15378"/>
        <dbReference type="ChEBI" id="CHEBI:30616"/>
        <dbReference type="ChEBI" id="CHEBI:43474"/>
        <dbReference type="ChEBI" id="CHEBI:456216"/>
        <dbReference type="EC" id="5.6.2.4"/>
    </reaction>
</comment>
<sequence length="636" mass="72510">MNYYLIAPLGQNSPLLTYACDESCQIGQICLIPLKSKTTQGVVLSATSKPDFECKIATKTTSYFLPNQQLLAHFIASYYCASIGESYKLFTPFDAVLESQIIFEEVRDLTLQPLSESQNKALAFLQTHHNPLLFGDTGSGKTEIYIHLIAQTLAQGKNALFLMPEISLTPQIEARLKKIFGQKVGIWHSKITQRKKQEMLLKLAQGQIRVIAGARSALFLPIFSLGLVIVDEEHDDAYKSQTRPRYNARDVALYLGAKNEVKIVLGSATPSLNSYYRATNDKNMYRLKGQYFNAHKTFTFESPHLPTDLYQNDWGLSASLVSKMQKVLDRQEQIIVFLPTRANYKMLLCEKCGEGIKCEFCAVNMSLHTDKNALICHYCHWSKPIMSVCPHCLSPTLRSLRIGTAEVAKYLCEIFPKKRIEVFDRDHITTHCKLTRVLEDFNNGEIDILVGTQMLSKGHDYHKVNLAVILGIDYILGASDYRGSERALSLMYQIAGRSGRKHHGEVYIQSAKSDFLEKFIADYEIFLRYELSTRPKLYPPYMRLANITFAHHIESRASQALYQSLEILQRKPHSEVEIVGHSRAMIQRLYGKFRFVLLLRSHSPRALLDTLHYFISQSPLELQRIYEIDIDPLNVL</sequence>
<feature type="binding site" evidence="12">
    <location>
        <position position="361"/>
    </location>
    <ligand>
        <name>Zn(2+)</name>
        <dbReference type="ChEBI" id="CHEBI:29105"/>
        <label>2</label>
    </ligand>
</feature>
<dbReference type="PROSITE" id="PS51192">
    <property type="entry name" value="HELICASE_ATP_BIND_1"/>
    <property type="match status" value="1"/>
</dbReference>
<dbReference type="GO" id="GO:0006269">
    <property type="term" value="P:DNA replication, synthesis of primer"/>
    <property type="evidence" value="ECO:0007669"/>
    <property type="project" value="UniProtKB-KW"/>
</dbReference>
<feature type="binding site" evidence="12">
    <location>
        <position position="392"/>
    </location>
    <ligand>
        <name>Zn(2+)</name>
        <dbReference type="ChEBI" id="CHEBI:29105"/>
        <label>1</label>
    </ligand>
</feature>
<dbReference type="SUPFAM" id="SSF52540">
    <property type="entry name" value="P-loop containing nucleoside triphosphate hydrolases"/>
    <property type="match status" value="2"/>
</dbReference>
<dbReference type="EMBL" id="MN577567">
    <property type="protein sequence ID" value="QGT50084.1"/>
    <property type="molecule type" value="Genomic_DNA"/>
</dbReference>
<dbReference type="GO" id="GO:1990077">
    <property type="term" value="C:primosome complex"/>
    <property type="evidence" value="ECO:0007669"/>
    <property type="project" value="UniProtKB-UniRule"/>
</dbReference>
<dbReference type="AlphaFoldDB" id="A0A650EMH7"/>
<dbReference type="GO" id="GO:0003677">
    <property type="term" value="F:DNA binding"/>
    <property type="evidence" value="ECO:0007669"/>
    <property type="project" value="UniProtKB-UniRule"/>
</dbReference>
<proteinExistence type="inferred from homology"/>
<dbReference type="InterPro" id="IPR042115">
    <property type="entry name" value="PriA_3primeBD_sf"/>
</dbReference>
<dbReference type="Pfam" id="PF18319">
    <property type="entry name" value="Zn_ribbon_PriA"/>
    <property type="match status" value="1"/>
</dbReference>
<keyword evidence="6 12" id="KW-0347">Helicase</keyword>
<dbReference type="InterPro" id="IPR005259">
    <property type="entry name" value="PriA"/>
</dbReference>
<evidence type="ECO:0000256" key="2">
    <source>
        <dbReference type="ARBA" id="ARBA00022705"/>
    </source>
</evidence>
<evidence type="ECO:0000256" key="8">
    <source>
        <dbReference type="ARBA" id="ARBA00022840"/>
    </source>
</evidence>
<dbReference type="InterPro" id="IPR041222">
    <property type="entry name" value="PriA_3primeBD"/>
</dbReference>
<dbReference type="InterPro" id="IPR041236">
    <property type="entry name" value="PriA_C"/>
</dbReference>
<evidence type="ECO:0000256" key="7">
    <source>
        <dbReference type="ARBA" id="ARBA00022833"/>
    </source>
</evidence>
<dbReference type="GO" id="GO:0008270">
    <property type="term" value="F:zinc ion binding"/>
    <property type="evidence" value="ECO:0007669"/>
    <property type="project" value="UniProtKB-UniRule"/>
</dbReference>
<evidence type="ECO:0000256" key="5">
    <source>
        <dbReference type="ARBA" id="ARBA00022801"/>
    </source>
</evidence>
<evidence type="ECO:0000256" key="11">
    <source>
        <dbReference type="ARBA" id="ARBA00048988"/>
    </source>
</evidence>
<dbReference type="FunFam" id="3.40.50.300:FF:000489">
    <property type="entry name" value="Primosome assembly protein PriA"/>
    <property type="match status" value="1"/>
</dbReference>
<evidence type="ECO:0000256" key="1">
    <source>
        <dbReference type="ARBA" id="ARBA00022515"/>
    </source>
</evidence>
<keyword evidence="7 12" id="KW-0862">Zinc</keyword>
<dbReference type="Gene3D" id="3.40.1440.60">
    <property type="entry name" value="PriA, 3(prime) DNA-binding domain"/>
    <property type="match status" value="1"/>
</dbReference>
<feature type="binding site" evidence="12">
    <location>
        <position position="376"/>
    </location>
    <ligand>
        <name>Zn(2+)</name>
        <dbReference type="ChEBI" id="CHEBI:29105"/>
        <label>2</label>
    </ligand>
</feature>
<comment type="subunit">
    <text evidence="12">Component of the replication restart primosome.</text>
</comment>
<comment type="similarity">
    <text evidence="12">Belongs to the helicase family. PriA subfamily.</text>
</comment>
<dbReference type="PANTHER" id="PTHR30580">
    <property type="entry name" value="PRIMOSOMAL PROTEIN N"/>
    <property type="match status" value="1"/>
</dbReference>
<dbReference type="Pfam" id="PF00270">
    <property type="entry name" value="DEAD"/>
    <property type="match status" value="1"/>
</dbReference>
<dbReference type="NCBIfam" id="NF004069">
    <property type="entry name" value="PRK05580.2-1"/>
    <property type="match status" value="1"/>
</dbReference>
<dbReference type="GO" id="GO:0006270">
    <property type="term" value="P:DNA replication initiation"/>
    <property type="evidence" value="ECO:0007669"/>
    <property type="project" value="TreeGrafter"/>
</dbReference>
<gene>
    <name evidence="12 14" type="primary">priA</name>
    <name evidence="14" type="ORF">Helico4rc_2040</name>
</gene>
<dbReference type="InterPro" id="IPR040498">
    <property type="entry name" value="PriA_CRR"/>
</dbReference>
<feature type="domain" description="Helicase ATP-binding" evidence="13">
    <location>
        <begin position="122"/>
        <end position="288"/>
    </location>
</feature>
<keyword evidence="8 12" id="KW-0067">ATP-binding</keyword>
<comment type="cofactor">
    <cofactor evidence="12">
        <name>Zn(2+)</name>
        <dbReference type="ChEBI" id="CHEBI:29105"/>
    </cofactor>
    <text evidence="12">Binds 2 zinc ions per subunit.</text>
</comment>
<dbReference type="SMART" id="SM00490">
    <property type="entry name" value="HELICc"/>
    <property type="match status" value="1"/>
</dbReference>
<dbReference type="InterPro" id="IPR014001">
    <property type="entry name" value="Helicase_ATP-bd"/>
</dbReference>
<comment type="function">
    <text evidence="12">Initiates the restart of stalled replication forks, which reloads the replicative helicase on sites other than the origin of replication. Recognizes and binds to abandoned replication forks and remodels them to uncover a helicase loading site. Promotes assembly of the primosome at these replication forks.</text>
</comment>
<dbReference type="Pfam" id="PF17764">
    <property type="entry name" value="PriA_3primeBD"/>
    <property type="match status" value="1"/>
</dbReference>
<dbReference type="GO" id="GO:0006302">
    <property type="term" value="P:double-strand break repair"/>
    <property type="evidence" value="ECO:0007669"/>
    <property type="project" value="InterPro"/>
</dbReference>
<reference evidence="14" key="1">
    <citation type="journal article" date="2020" name="J. ISSAAS">
        <title>Lactobacilli and other gastrointestinal microbiota of Peromyscus leucopus, reservoir host for agents of Lyme disease and other zoonoses in North America.</title>
        <authorList>
            <person name="Milovic A."/>
            <person name="Bassam K."/>
            <person name="Shao H."/>
            <person name="Chatzistamou I."/>
            <person name="Tufts D.M."/>
            <person name="Diuk-Wasser M."/>
            <person name="Barbour A.G."/>
        </authorList>
    </citation>
    <scope>NUCLEOTIDE SEQUENCE</scope>
    <source>
        <strain evidence="14">LL4</strain>
    </source>
</reference>
<evidence type="ECO:0000256" key="6">
    <source>
        <dbReference type="ARBA" id="ARBA00022806"/>
    </source>
</evidence>
<keyword evidence="3 12" id="KW-0479">Metal-binding</keyword>
<organism evidence="14">
    <name type="scientific">uncultured Helicobacter sp</name>
    <dbReference type="NCBI Taxonomy" id="175537"/>
    <lineage>
        <taxon>Bacteria</taxon>
        <taxon>Pseudomonadati</taxon>
        <taxon>Campylobacterota</taxon>
        <taxon>Epsilonproteobacteria</taxon>
        <taxon>Campylobacterales</taxon>
        <taxon>Helicobacteraceae</taxon>
        <taxon>Helicobacter</taxon>
        <taxon>environmental samples</taxon>
    </lineage>
</organism>
<accession>A0A650EMH7</accession>
<dbReference type="Pfam" id="PF18074">
    <property type="entry name" value="PriA_C"/>
    <property type="match status" value="1"/>
</dbReference>
<keyword evidence="5 12" id="KW-0378">Hydrolase</keyword>
<dbReference type="InterPro" id="IPR011545">
    <property type="entry name" value="DEAD/DEAH_box_helicase_dom"/>
</dbReference>
<comment type="catalytic activity">
    <reaction evidence="12">
        <text>Couples ATP hydrolysis with the unwinding of duplex DNA by translocating in the 3'-5' direction.</text>
        <dbReference type="EC" id="5.6.2.4"/>
    </reaction>
</comment>
<feature type="binding site" evidence="12">
    <location>
        <position position="358"/>
    </location>
    <ligand>
        <name>Zn(2+)</name>
        <dbReference type="ChEBI" id="CHEBI:29105"/>
        <label>2</label>
    </ligand>
</feature>
<feature type="binding site" evidence="12">
    <location>
        <position position="349"/>
    </location>
    <ligand>
        <name>Zn(2+)</name>
        <dbReference type="ChEBI" id="CHEBI:29105"/>
        <label>1</label>
    </ligand>
</feature>
<dbReference type="GO" id="GO:0006310">
    <property type="term" value="P:DNA recombination"/>
    <property type="evidence" value="ECO:0007669"/>
    <property type="project" value="InterPro"/>
</dbReference>
<evidence type="ECO:0000259" key="13">
    <source>
        <dbReference type="PROSITE" id="PS51192"/>
    </source>
</evidence>
<evidence type="ECO:0000256" key="12">
    <source>
        <dbReference type="HAMAP-Rule" id="MF_00983"/>
    </source>
</evidence>
<dbReference type="InterPro" id="IPR001650">
    <property type="entry name" value="Helicase_C-like"/>
</dbReference>
<feature type="binding site" evidence="12">
    <location>
        <position position="389"/>
    </location>
    <ligand>
        <name>Zn(2+)</name>
        <dbReference type="ChEBI" id="CHEBI:29105"/>
        <label>1</label>
    </ligand>
</feature>
<evidence type="ECO:0000256" key="9">
    <source>
        <dbReference type="ARBA" id="ARBA00023125"/>
    </source>
</evidence>